<evidence type="ECO:0000256" key="5">
    <source>
        <dbReference type="ARBA" id="ARBA00023239"/>
    </source>
</evidence>
<evidence type="ECO:0000313" key="8">
    <source>
        <dbReference type="EMBL" id="HJB39094.1"/>
    </source>
</evidence>
<dbReference type="PANTHER" id="PTHR43277">
    <property type="entry name" value="ARGININE DECARBOXYLASE"/>
    <property type="match status" value="1"/>
</dbReference>
<keyword evidence="3" id="KW-0210">Decarboxylase</keyword>
<dbReference type="SUPFAM" id="SSF53383">
    <property type="entry name" value="PLP-dependent transferases"/>
    <property type="match status" value="1"/>
</dbReference>
<dbReference type="AlphaFoldDB" id="A0A9D2S0T7"/>
<evidence type="ECO:0000256" key="4">
    <source>
        <dbReference type="ARBA" id="ARBA00022898"/>
    </source>
</evidence>
<dbReference type="InterPro" id="IPR000310">
    <property type="entry name" value="Orn/Lys/Arg_deCO2ase_major_dom"/>
</dbReference>
<comment type="cofactor">
    <cofactor evidence="1">
        <name>pyridoxal 5'-phosphate</name>
        <dbReference type="ChEBI" id="CHEBI:597326"/>
    </cofactor>
</comment>
<evidence type="ECO:0000256" key="1">
    <source>
        <dbReference type="ARBA" id="ARBA00001933"/>
    </source>
</evidence>
<keyword evidence="8" id="KW-0032">Aminotransferase</keyword>
<proteinExistence type="inferred from homology"/>
<dbReference type="Gene3D" id="3.90.100.10">
    <property type="entry name" value="Orn/Lys/Arg decarboxylase, C-terminal domain"/>
    <property type="match status" value="1"/>
</dbReference>
<accession>A0A9D2S0T7</accession>
<feature type="domain" description="Orn/Lys/Arg decarboxylase C-terminal" evidence="7">
    <location>
        <begin position="400"/>
        <end position="468"/>
    </location>
</feature>
<evidence type="ECO:0000256" key="3">
    <source>
        <dbReference type="ARBA" id="ARBA00022793"/>
    </source>
</evidence>
<dbReference type="InterPro" id="IPR052357">
    <property type="entry name" value="Orn_Lys_Arg_decarboxylase-I"/>
</dbReference>
<dbReference type="InterPro" id="IPR008286">
    <property type="entry name" value="Prn/Lys/Arg_de-COase_C"/>
</dbReference>
<dbReference type="Pfam" id="PF03711">
    <property type="entry name" value="OKR_DC_1_C"/>
    <property type="match status" value="1"/>
</dbReference>
<evidence type="ECO:0000256" key="2">
    <source>
        <dbReference type="ARBA" id="ARBA00010671"/>
    </source>
</evidence>
<dbReference type="Gene3D" id="3.40.640.10">
    <property type="entry name" value="Type I PLP-dependent aspartate aminotransferase-like (Major domain)"/>
    <property type="match status" value="1"/>
</dbReference>
<dbReference type="GO" id="GO:0016831">
    <property type="term" value="F:carboxy-lyase activity"/>
    <property type="evidence" value="ECO:0007669"/>
    <property type="project" value="UniProtKB-KW"/>
</dbReference>
<dbReference type="GO" id="GO:0008483">
    <property type="term" value="F:transaminase activity"/>
    <property type="evidence" value="ECO:0007669"/>
    <property type="project" value="UniProtKB-KW"/>
</dbReference>
<sequence length="486" mass="52729">MYGQSNDSLLAMLSQYANTNTIPLHMPGHKRKENRAEYLKTLAAHLDITEIPGFDDLHDAEGLLRDSMVLAAQLWGSKRCFYSVNGSTGGILAAIRAAAEESAEVLVERNCHKSVYHAIELCRLTPRYLLPPQDAQFGICGSLSVQQVRQAIARFPNAKVLILTSPTYEGVISDIAAICEAAHQHGVAVIVDEAHGAHLGVMDGFEGGAIAAGADVVIHSLHKVLPSLTQTAAVHWQGSLVDEKELARQMALFQTSSPSYLLMASIDSCVRWIAADHMTLAKQWQENLSAFHEAILPLQKLCVLGYGTPQQTKNGCFWALDPGKLVVNTSQTNWSGVELARRLREDYHIETEMAQPRYVVAMTSCCDTTQDLLRFAHALCELDQIAEKASAKPVLSTGEIPKSAYTLAQAQRANTKLLSLSEAEGCASAGYIWAYPPGIPLLVPGEVITAQTINTLKQLQKNGVHLCGLTGTNMDLIQVVDGANPL</sequence>
<dbReference type="InterPro" id="IPR036633">
    <property type="entry name" value="Prn/Lys/Arg_de-COase_C_sf"/>
</dbReference>
<gene>
    <name evidence="8" type="ORF">H9943_01705</name>
</gene>
<evidence type="ECO:0000313" key="9">
    <source>
        <dbReference type="Proteomes" id="UP000824209"/>
    </source>
</evidence>
<dbReference type="Proteomes" id="UP000824209">
    <property type="component" value="Unassembled WGS sequence"/>
</dbReference>
<comment type="caution">
    <text evidence="8">The sequence shown here is derived from an EMBL/GenBank/DDBJ whole genome shotgun (WGS) entry which is preliminary data.</text>
</comment>
<evidence type="ECO:0000259" key="6">
    <source>
        <dbReference type="Pfam" id="PF01276"/>
    </source>
</evidence>
<reference evidence="8" key="2">
    <citation type="submission" date="2021-04" db="EMBL/GenBank/DDBJ databases">
        <authorList>
            <person name="Gilroy R."/>
        </authorList>
    </citation>
    <scope>NUCLEOTIDE SEQUENCE</scope>
    <source>
        <strain evidence="8">ChiBcec8-14828</strain>
    </source>
</reference>
<keyword evidence="5" id="KW-0456">Lyase</keyword>
<organism evidence="8 9">
    <name type="scientific">Candidatus Ruthenibacterium avium</name>
    <dbReference type="NCBI Taxonomy" id="2838751"/>
    <lineage>
        <taxon>Bacteria</taxon>
        <taxon>Bacillati</taxon>
        <taxon>Bacillota</taxon>
        <taxon>Clostridia</taxon>
        <taxon>Eubacteriales</taxon>
        <taxon>Oscillospiraceae</taxon>
        <taxon>Ruthenibacterium</taxon>
    </lineage>
</organism>
<dbReference type="InterPro" id="IPR015424">
    <property type="entry name" value="PyrdxlP-dep_Trfase"/>
</dbReference>
<name>A0A9D2S0T7_9FIRM</name>
<evidence type="ECO:0000259" key="7">
    <source>
        <dbReference type="Pfam" id="PF03711"/>
    </source>
</evidence>
<comment type="similarity">
    <text evidence="2">Belongs to the Orn/Lys/Arg decarboxylase class-I family.</text>
</comment>
<dbReference type="EMBL" id="DWYA01000015">
    <property type="protein sequence ID" value="HJB39094.1"/>
    <property type="molecule type" value="Genomic_DNA"/>
</dbReference>
<keyword evidence="4" id="KW-0663">Pyridoxal phosphate</keyword>
<keyword evidence="8" id="KW-0808">Transferase</keyword>
<reference evidence="8" key="1">
    <citation type="journal article" date="2021" name="PeerJ">
        <title>Extensive microbial diversity within the chicken gut microbiome revealed by metagenomics and culture.</title>
        <authorList>
            <person name="Gilroy R."/>
            <person name="Ravi A."/>
            <person name="Getino M."/>
            <person name="Pursley I."/>
            <person name="Horton D.L."/>
            <person name="Alikhan N.F."/>
            <person name="Baker D."/>
            <person name="Gharbi K."/>
            <person name="Hall N."/>
            <person name="Watson M."/>
            <person name="Adriaenssens E.M."/>
            <person name="Foster-Nyarko E."/>
            <person name="Jarju S."/>
            <person name="Secka A."/>
            <person name="Antonio M."/>
            <person name="Oren A."/>
            <person name="Chaudhuri R.R."/>
            <person name="La Ragione R."/>
            <person name="Hildebrand F."/>
            <person name="Pallen M.J."/>
        </authorList>
    </citation>
    <scope>NUCLEOTIDE SEQUENCE</scope>
    <source>
        <strain evidence="8">ChiBcec8-14828</strain>
    </source>
</reference>
<dbReference type="SUPFAM" id="SSF55904">
    <property type="entry name" value="Ornithine decarboxylase C-terminal domain"/>
    <property type="match status" value="1"/>
</dbReference>
<protein>
    <submittedName>
        <fullName evidence="8">Aminotransferase class I/II-fold pyridoxal phosphate-dependent enzyme</fullName>
    </submittedName>
</protein>
<feature type="domain" description="Orn/Lys/Arg decarboxylases family 1 pyridoxal-P attachment site" evidence="6">
    <location>
        <begin position="9"/>
        <end position="324"/>
    </location>
</feature>
<dbReference type="PANTHER" id="PTHR43277:SF3">
    <property type="entry name" value="DECARBOXYLASE, PUTATIVE-RELATED"/>
    <property type="match status" value="1"/>
</dbReference>
<dbReference type="InterPro" id="IPR015421">
    <property type="entry name" value="PyrdxlP-dep_Trfase_major"/>
</dbReference>
<dbReference type="Pfam" id="PF01276">
    <property type="entry name" value="OKR_DC_1"/>
    <property type="match status" value="1"/>
</dbReference>